<reference evidence="1" key="1">
    <citation type="submission" date="2023-07" db="EMBL/GenBank/DDBJ databases">
        <title>Black Yeasts Isolated from many extreme environments.</title>
        <authorList>
            <person name="Coleine C."/>
            <person name="Stajich J.E."/>
            <person name="Selbmann L."/>
        </authorList>
    </citation>
    <scope>NUCLEOTIDE SEQUENCE</scope>
    <source>
        <strain evidence="1">CCFEE 5714</strain>
    </source>
</reference>
<gene>
    <name evidence="1" type="ORF">LTR37_005901</name>
</gene>
<accession>A0ACC3NHF8</accession>
<sequence length="435" mass="48689">MPDTQTVRSDGIYHGLPVLDHGHQGLRAIVVGASGMSGQTMIDVLIQNPQRWERVYAMSRRAPQISTQASGTTNVDHVPMDLLKEPSEMATLLTEHGVKADVVFFFGYVQLSLEERKYSSGNSDAAKKLAEINGLILQNFLAALDLATITPKRILLQTGLKNYGVHQGPVNVPCDENDPRVELGPANFYYPQEDILLEHCRSHPGTSYNVTMPSWILGAVKASDMTTFYPLAVYAAVQRHLGKPLAFPGDTAAWEKIMPMSSGVLNSLFHEWLVLEEATAGETFNIVDDSEFTWLKAWPVVAGWFGMDWSPPAEEDEGKYEVVEMPLRPRGYGPKGRCRSTFSLTEWAKRPQTHKAWSELKQEHQLESDPFAGADGMFHSLTFSLTMSWSWATRMDKARKFGWHGHVDTLESMRDVFDKFVAFKMIPPILNASEV</sequence>
<evidence type="ECO:0000313" key="2">
    <source>
        <dbReference type="Proteomes" id="UP001281147"/>
    </source>
</evidence>
<dbReference type="Proteomes" id="UP001281147">
    <property type="component" value="Unassembled WGS sequence"/>
</dbReference>
<organism evidence="1 2">
    <name type="scientific">Vermiconidia calcicola</name>
    <dbReference type="NCBI Taxonomy" id="1690605"/>
    <lineage>
        <taxon>Eukaryota</taxon>
        <taxon>Fungi</taxon>
        <taxon>Dikarya</taxon>
        <taxon>Ascomycota</taxon>
        <taxon>Pezizomycotina</taxon>
        <taxon>Dothideomycetes</taxon>
        <taxon>Dothideomycetidae</taxon>
        <taxon>Mycosphaerellales</taxon>
        <taxon>Extremaceae</taxon>
        <taxon>Vermiconidia</taxon>
    </lineage>
</organism>
<dbReference type="EMBL" id="JAUTXU010000038">
    <property type="protein sequence ID" value="KAK3717192.1"/>
    <property type="molecule type" value="Genomic_DNA"/>
</dbReference>
<keyword evidence="2" id="KW-1185">Reference proteome</keyword>
<protein>
    <submittedName>
        <fullName evidence="1">Uncharacterized protein</fullName>
    </submittedName>
</protein>
<evidence type="ECO:0000313" key="1">
    <source>
        <dbReference type="EMBL" id="KAK3717192.1"/>
    </source>
</evidence>
<comment type="caution">
    <text evidence="1">The sequence shown here is derived from an EMBL/GenBank/DDBJ whole genome shotgun (WGS) entry which is preliminary data.</text>
</comment>
<proteinExistence type="predicted"/>
<name>A0ACC3NHF8_9PEZI</name>